<dbReference type="Proteomes" id="UP000268727">
    <property type="component" value="Unassembled WGS sequence"/>
</dbReference>
<keyword evidence="3" id="KW-1185">Reference proteome</keyword>
<feature type="region of interest" description="Disordered" evidence="1">
    <location>
        <begin position="1"/>
        <end position="33"/>
    </location>
</feature>
<dbReference type="EMBL" id="RJKM01000001">
    <property type="protein sequence ID" value="ROP37278.1"/>
    <property type="molecule type" value="Genomic_DNA"/>
</dbReference>
<organism evidence="2 3">
    <name type="scientific">Saccharothrix texasensis</name>
    <dbReference type="NCBI Taxonomy" id="103734"/>
    <lineage>
        <taxon>Bacteria</taxon>
        <taxon>Bacillati</taxon>
        <taxon>Actinomycetota</taxon>
        <taxon>Actinomycetes</taxon>
        <taxon>Pseudonocardiales</taxon>
        <taxon>Pseudonocardiaceae</taxon>
        <taxon>Saccharothrix</taxon>
    </lineage>
</organism>
<dbReference type="AlphaFoldDB" id="A0A3N1H453"/>
<protein>
    <recommendedName>
        <fullName evidence="4">DUF1918 domain-containing protein</fullName>
    </recommendedName>
</protein>
<reference evidence="2 3" key="1">
    <citation type="submission" date="2018-11" db="EMBL/GenBank/DDBJ databases">
        <title>Sequencing the genomes of 1000 actinobacteria strains.</title>
        <authorList>
            <person name="Klenk H.-P."/>
        </authorList>
    </citation>
    <scope>NUCLEOTIDE SEQUENCE [LARGE SCALE GENOMIC DNA]</scope>
    <source>
        <strain evidence="2 3">DSM 44231</strain>
    </source>
</reference>
<accession>A0A3N1H453</accession>
<evidence type="ECO:0008006" key="4">
    <source>
        <dbReference type="Google" id="ProtNLM"/>
    </source>
</evidence>
<sequence>MSARPGPGVYPSRWWNEHDRGTNGRPRPGTRVLMRDGRRGTVLPYEGCWKSCTFPVLVDRTGQSLMLSTSDVTELATGGKPADLVEDAG</sequence>
<comment type="caution">
    <text evidence="2">The sequence shown here is derived from an EMBL/GenBank/DDBJ whole genome shotgun (WGS) entry which is preliminary data.</text>
</comment>
<gene>
    <name evidence="2" type="ORF">EDD40_2582</name>
</gene>
<evidence type="ECO:0000313" key="3">
    <source>
        <dbReference type="Proteomes" id="UP000268727"/>
    </source>
</evidence>
<evidence type="ECO:0000313" key="2">
    <source>
        <dbReference type="EMBL" id="ROP37278.1"/>
    </source>
</evidence>
<proteinExistence type="predicted"/>
<evidence type="ECO:0000256" key="1">
    <source>
        <dbReference type="SAM" id="MobiDB-lite"/>
    </source>
</evidence>
<name>A0A3N1H453_9PSEU</name>